<evidence type="ECO:0000313" key="2">
    <source>
        <dbReference type="EMBL" id="MDI7921296.1"/>
    </source>
</evidence>
<organism evidence="2 3">
    <name type="scientific">Ferirhizobium litorale</name>
    <dbReference type="NCBI Taxonomy" id="2927786"/>
    <lineage>
        <taxon>Bacteria</taxon>
        <taxon>Pseudomonadati</taxon>
        <taxon>Pseudomonadota</taxon>
        <taxon>Alphaproteobacteria</taxon>
        <taxon>Hyphomicrobiales</taxon>
        <taxon>Rhizobiaceae</taxon>
        <taxon>Ferirhizobium</taxon>
    </lineage>
</organism>
<gene>
    <name evidence="2" type="ORF">MRS75_04255</name>
</gene>
<evidence type="ECO:0000313" key="3">
    <source>
        <dbReference type="Proteomes" id="UP001161580"/>
    </source>
</evidence>
<keyword evidence="3" id="KW-1185">Reference proteome</keyword>
<accession>A0AAE3U0F3</accession>
<sequence length="297" mass="32397">MTRDFNSGFAARTYTSADGLRLFARDYGAADPRTRQRLPVICLPGLTRNSRDFHQLALLLSTDANAPRRVIALDYRGRGLSQWDNSKATYNLVAEAEDVLTAMTAFEIEKAAFIGTSRGGLTLHLLAAMRPDLLSGVILNDIGPVIENAGLALIQSYLTSDRKPMDWDDAVLLLRKIHGAAFPALAEHDWQDMARAIYVESDGNIVADFDPAIAEQLAGADLSQPVPDLWPQFERLAGTPLMAIRGENSTLLSPETVVEMRDRHPGMITLTAKGQGHAPLLHLADIPGAVKNFLSDV</sequence>
<dbReference type="PANTHER" id="PTHR43194:SF2">
    <property type="entry name" value="PEROXISOMAL MEMBRANE PROTEIN LPX1"/>
    <property type="match status" value="1"/>
</dbReference>
<proteinExistence type="predicted"/>
<dbReference type="InterPro" id="IPR000073">
    <property type="entry name" value="AB_hydrolase_1"/>
</dbReference>
<dbReference type="EMBL" id="JALDYZ010000002">
    <property type="protein sequence ID" value="MDI7921296.1"/>
    <property type="molecule type" value="Genomic_DNA"/>
</dbReference>
<dbReference type="SUPFAM" id="SSF53474">
    <property type="entry name" value="alpha/beta-Hydrolases"/>
    <property type="match status" value="1"/>
</dbReference>
<name>A0AAE3U0F3_9HYPH</name>
<comment type="caution">
    <text evidence="2">The sequence shown here is derived from an EMBL/GenBank/DDBJ whole genome shotgun (WGS) entry which is preliminary data.</text>
</comment>
<dbReference type="Gene3D" id="3.40.50.1820">
    <property type="entry name" value="alpha/beta hydrolase"/>
    <property type="match status" value="1"/>
</dbReference>
<dbReference type="Proteomes" id="UP001161580">
    <property type="component" value="Unassembled WGS sequence"/>
</dbReference>
<protein>
    <submittedName>
        <fullName evidence="2">Alpha/beta hydrolase</fullName>
    </submittedName>
</protein>
<dbReference type="AlphaFoldDB" id="A0AAE3U0F3"/>
<dbReference type="RefSeq" id="WP_311785470.1">
    <property type="nucleotide sequence ID" value="NZ_JALDYY010000002.1"/>
</dbReference>
<dbReference type="PANTHER" id="PTHR43194">
    <property type="entry name" value="HYDROLASE ALPHA/BETA FOLD FAMILY"/>
    <property type="match status" value="1"/>
</dbReference>
<feature type="domain" description="AB hydrolase-1" evidence="1">
    <location>
        <begin position="39"/>
        <end position="161"/>
    </location>
</feature>
<reference evidence="2" key="1">
    <citation type="submission" date="2022-03" db="EMBL/GenBank/DDBJ databases">
        <title>Fererhizobium litorale gen. nov., sp. nov., isolated from sandy sediments of the Sea of Japan seashore.</title>
        <authorList>
            <person name="Romanenko L."/>
            <person name="Kurilenko V."/>
            <person name="Otstavnykh N."/>
            <person name="Svetashev V."/>
            <person name="Tekutyeva L."/>
            <person name="Isaeva M."/>
            <person name="Mikhailov V."/>
        </authorList>
    </citation>
    <scope>NUCLEOTIDE SEQUENCE</scope>
    <source>
        <strain evidence="2">KMM 9576</strain>
    </source>
</reference>
<dbReference type="InterPro" id="IPR029058">
    <property type="entry name" value="AB_hydrolase_fold"/>
</dbReference>
<dbReference type="GO" id="GO:0016787">
    <property type="term" value="F:hydrolase activity"/>
    <property type="evidence" value="ECO:0007669"/>
    <property type="project" value="UniProtKB-KW"/>
</dbReference>
<keyword evidence="2" id="KW-0378">Hydrolase</keyword>
<dbReference type="Pfam" id="PF00561">
    <property type="entry name" value="Abhydrolase_1"/>
    <property type="match status" value="1"/>
</dbReference>
<evidence type="ECO:0000259" key="1">
    <source>
        <dbReference type="Pfam" id="PF00561"/>
    </source>
</evidence>
<dbReference type="InterPro" id="IPR050228">
    <property type="entry name" value="Carboxylesterase_BioH"/>
</dbReference>